<protein>
    <recommendedName>
        <fullName evidence="10">Tetrahaem cytochrome domain-containing protein</fullName>
    </recommendedName>
</protein>
<evidence type="ECO:0000256" key="4">
    <source>
        <dbReference type="ARBA" id="ARBA00022617"/>
    </source>
</evidence>
<evidence type="ECO:0000256" key="7">
    <source>
        <dbReference type="ARBA" id="ARBA00022982"/>
    </source>
</evidence>
<keyword evidence="5" id="KW-0479">Metal-binding</keyword>
<evidence type="ECO:0000256" key="2">
    <source>
        <dbReference type="ARBA" id="ARBA00004196"/>
    </source>
</evidence>
<dbReference type="Gene3D" id="3.90.10.10">
    <property type="entry name" value="Cytochrome C3"/>
    <property type="match status" value="3"/>
</dbReference>
<evidence type="ECO:0000256" key="6">
    <source>
        <dbReference type="ARBA" id="ARBA00022729"/>
    </source>
</evidence>
<dbReference type="GeneID" id="303484418"/>
<keyword evidence="9" id="KW-0812">Transmembrane</keyword>
<keyword evidence="7" id="KW-0249">Electron transport</keyword>
<evidence type="ECO:0000313" key="11">
    <source>
        <dbReference type="EMBL" id="ASR50454.1"/>
    </source>
</evidence>
<evidence type="ECO:0000256" key="1">
    <source>
        <dbReference type="ARBA" id="ARBA00001926"/>
    </source>
</evidence>
<dbReference type="InterPro" id="IPR012286">
    <property type="entry name" value="Tetrahaem_cytochrome"/>
</dbReference>
<dbReference type="InterPro" id="IPR036280">
    <property type="entry name" value="Multihaem_cyt_sf"/>
</dbReference>
<evidence type="ECO:0000256" key="5">
    <source>
        <dbReference type="ARBA" id="ARBA00022723"/>
    </source>
</evidence>
<proteinExistence type="predicted"/>
<feature type="domain" description="Tetrahaem cytochrome" evidence="10">
    <location>
        <begin position="193"/>
        <end position="287"/>
    </location>
</feature>
<keyword evidence="9" id="KW-1133">Transmembrane helix</keyword>
<gene>
    <name evidence="11" type="ORF">B5J99_02390</name>
</gene>
<evidence type="ECO:0000256" key="8">
    <source>
        <dbReference type="ARBA" id="ARBA00023004"/>
    </source>
</evidence>
<dbReference type="InterPro" id="IPR008984">
    <property type="entry name" value="SMAD_FHA_dom_sf"/>
</dbReference>
<dbReference type="Gene3D" id="2.60.200.20">
    <property type="match status" value="1"/>
</dbReference>
<keyword evidence="12" id="KW-1185">Reference proteome</keyword>
<dbReference type="PANTHER" id="PTHR35038">
    <property type="entry name" value="DISSIMILATORY SULFITE REDUCTASE SIRA"/>
    <property type="match status" value="1"/>
</dbReference>
<evidence type="ECO:0000256" key="9">
    <source>
        <dbReference type="SAM" id="Phobius"/>
    </source>
</evidence>
<evidence type="ECO:0000259" key="10">
    <source>
        <dbReference type="Pfam" id="PF14537"/>
    </source>
</evidence>
<evidence type="ECO:0000313" key="12">
    <source>
        <dbReference type="Proteomes" id="UP000258016"/>
    </source>
</evidence>
<feature type="transmembrane region" description="Helical" evidence="9">
    <location>
        <begin position="139"/>
        <end position="158"/>
    </location>
</feature>
<comment type="cofactor">
    <cofactor evidence="1">
        <name>heme c</name>
        <dbReference type="ChEBI" id="CHEBI:61717"/>
    </cofactor>
</comment>
<comment type="subcellular location">
    <subcellularLocation>
        <location evidence="2">Cell envelope</location>
    </subcellularLocation>
</comment>
<reference evidence="11 12" key="1">
    <citation type="submission" date="2017-03" db="EMBL/GenBank/DDBJ databases">
        <title>Complete genome sequence of Blastomonas fulva degrading microcsystin LR.</title>
        <authorList>
            <person name="Lee H.-g."/>
            <person name="Jin L."/>
            <person name="oh H.-M."/>
        </authorList>
    </citation>
    <scope>NUCLEOTIDE SEQUENCE [LARGE SCALE GENOMIC DNA]</scope>
    <source>
        <strain evidence="11 12">T2</strain>
    </source>
</reference>
<dbReference type="SUPFAM" id="SSF49879">
    <property type="entry name" value="SMAD/FHA domain"/>
    <property type="match status" value="1"/>
</dbReference>
<organism evidence="11 12">
    <name type="scientific">Blastomonas fulva</name>
    <dbReference type="NCBI Taxonomy" id="1550728"/>
    <lineage>
        <taxon>Bacteria</taxon>
        <taxon>Pseudomonadati</taxon>
        <taxon>Pseudomonadota</taxon>
        <taxon>Alphaproteobacteria</taxon>
        <taxon>Sphingomonadales</taxon>
        <taxon>Sphingomonadaceae</taxon>
        <taxon>Blastomonas</taxon>
    </lineage>
</organism>
<accession>A0ABM6M3T3</accession>
<dbReference type="Proteomes" id="UP000258016">
    <property type="component" value="Chromosome"/>
</dbReference>
<dbReference type="RefSeq" id="WP_117351354.1">
    <property type="nucleotide sequence ID" value="NZ_CP020083.1"/>
</dbReference>
<dbReference type="CDD" id="cd08168">
    <property type="entry name" value="Cytochrom_C3"/>
    <property type="match status" value="1"/>
</dbReference>
<dbReference type="CDD" id="cd00060">
    <property type="entry name" value="FHA"/>
    <property type="match status" value="1"/>
</dbReference>
<keyword evidence="8" id="KW-0408">Iron</keyword>
<name>A0ABM6M3T3_9SPHN</name>
<keyword evidence="6" id="KW-0732">Signal</keyword>
<dbReference type="InterPro" id="IPR051829">
    <property type="entry name" value="Multiheme_Cytochr_ET"/>
</dbReference>
<keyword evidence="3" id="KW-0813">Transport</keyword>
<dbReference type="SUPFAM" id="SSF48695">
    <property type="entry name" value="Multiheme cytochromes"/>
    <property type="match status" value="1"/>
</dbReference>
<dbReference type="EMBL" id="CP020083">
    <property type="protein sequence ID" value="ASR50454.1"/>
    <property type="molecule type" value="Genomic_DNA"/>
</dbReference>
<dbReference type="Pfam" id="PF14537">
    <property type="entry name" value="Cytochrom_c3_2"/>
    <property type="match status" value="1"/>
</dbReference>
<sequence>MMFIVRQVALKADGSEIVRQTEVEGGEIFIGRNASNGVHLPDLAVNPVHARMERRGGDLLVTAQSQQPFDVDGRSVESATIDIARGAELRFGGHIIAVGVEGDAITLTIRRVEAVSDSAEDKDESAIYSLKGLLPGKRMSAWGFALLILIACLAWPIYTWSSYKDLAYKEKVSRPDGFHADGLWSSGKLSLAHKTLKDDCQSCHVDAFVSVRDNACMTCHEKDAGPHAPMTRQLTARGDPTGFAAFTRFVAASFNKPAGRCVECHTEHEGAGAMQPTQQRFCAECHDGMDTRLTNTKLDNAADFGTAHPQFQPAVLLRPLVGDDAKAPRKRISLDRKPRENNGLKFPHDMHLNKTGGVAQMGRRLAGKYGFGDALECSDCHEADKNNVGFVAVDMEKSCAMCHSLAFDKIGNTFRTLRHGQPEQVKADLRAFYRSTAPTRPINLGSLARQRPGVVNSRRTAADYARAVNFRGGRADQAIRQVFSRGGACYDCHVVVPPSSSGGMDYRIAPVAQTSRYLNKGWFTHDAHDKEECTSCHLAEKSSQASDLLLPGIKDCRTCHVGETGESLIKVKKPVESTCAMCHDYHADKGAPWLLREQDKKKKRPEITAALAHPAAVSARLRQSRMMPN</sequence>
<evidence type="ECO:0000256" key="3">
    <source>
        <dbReference type="ARBA" id="ARBA00022448"/>
    </source>
</evidence>
<keyword evidence="4" id="KW-0349">Heme</keyword>
<keyword evidence="9" id="KW-0472">Membrane</keyword>